<proteinExistence type="predicted"/>
<dbReference type="InterPro" id="IPR027417">
    <property type="entry name" value="P-loop_NTPase"/>
</dbReference>
<evidence type="ECO:0000259" key="2">
    <source>
        <dbReference type="Pfam" id="PF00270"/>
    </source>
</evidence>
<dbReference type="GO" id="GO:0005524">
    <property type="term" value="F:ATP binding"/>
    <property type="evidence" value="ECO:0007669"/>
    <property type="project" value="InterPro"/>
</dbReference>
<evidence type="ECO:0000313" key="3">
    <source>
        <dbReference type="EMBL" id="OSS54236.1"/>
    </source>
</evidence>
<sequence>MEHVKNGIESVTSPQDGKAAKSRPGDRLCRHDLAPSCSSKVYKENVFVIPVATILVVCHTRELAYQIRNEYNRFAKFLPDVRVGVFYDGTPVQTDIEPLTDKETHPHIIVGAPGRVDALVRDRHLKRKIAREF</sequence>
<dbReference type="SUPFAM" id="SSF52540">
    <property type="entry name" value="P-loop containing nucleoside triphosphate hydrolases"/>
    <property type="match status" value="1"/>
</dbReference>
<dbReference type="Pfam" id="PF00270">
    <property type="entry name" value="DEAD"/>
    <property type="match status" value="1"/>
</dbReference>
<dbReference type="InterPro" id="IPR011545">
    <property type="entry name" value="DEAD/DEAH_box_helicase_dom"/>
</dbReference>
<protein>
    <recommendedName>
        <fullName evidence="2">DEAD/DEAH-box helicase domain-containing protein</fullName>
    </recommendedName>
</protein>
<dbReference type="GO" id="GO:0003676">
    <property type="term" value="F:nucleic acid binding"/>
    <property type="evidence" value="ECO:0007669"/>
    <property type="project" value="InterPro"/>
</dbReference>
<dbReference type="AlphaFoldDB" id="A0A1Y2MDN5"/>
<evidence type="ECO:0000313" key="4">
    <source>
        <dbReference type="Proteomes" id="UP000193240"/>
    </source>
</evidence>
<dbReference type="Proteomes" id="UP000193240">
    <property type="component" value="Unassembled WGS sequence"/>
</dbReference>
<feature type="region of interest" description="Disordered" evidence="1">
    <location>
        <begin position="1"/>
        <end position="26"/>
    </location>
</feature>
<gene>
    <name evidence="3" type="ORF">B5807_01707</name>
</gene>
<dbReference type="Gene3D" id="3.40.50.300">
    <property type="entry name" value="P-loop containing nucleotide triphosphate hydrolases"/>
    <property type="match status" value="1"/>
</dbReference>
<accession>A0A1Y2MDN5</accession>
<organism evidence="3 4">
    <name type="scientific">Epicoccum nigrum</name>
    <name type="common">Soil fungus</name>
    <name type="synonym">Epicoccum purpurascens</name>
    <dbReference type="NCBI Taxonomy" id="105696"/>
    <lineage>
        <taxon>Eukaryota</taxon>
        <taxon>Fungi</taxon>
        <taxon>Dikarya</taxon>
        <taxon>Ascomycota</taxon>
        <taxon>Pezizomycotina</taxon>
        <taxon>Dothideomycetes</taxon>
        <taxon>Pleosporomycetidae</taxon>
        <taxon>Pleosporales</taxon>
        <taxon>Pleosporineae</taxon>
        <taxon>Didymellaceae</taxon>
        <taxon>Epicoccum</taxon>
    </lineage>
</organism>
<feature type="domain" description="DEAD/DEAH-box helicase" evidence="2">
    <location>
        <begin position="53"/>
        <end position="124"/>
    </location>
</feature>
<name>A0A1Y2MDN5_EPING</name>
<dbReference type="STRING" id="105696.A0A1Y2MDN5"/>
<dbReference type="EMBL" id="KZ107838">
    <property type="protein sequence ID" value="OSS54236.1"/>
    <property type="molecule type" value="Genomic_DNA"/>
</dbReference>
<keyword evidence="4" id="KW-1185">Reference proteome</keyword>
<evidence type="ECO:0000256" key="1">
    <source>
        <dbReference type="SAM" id="MobiDB-lite"/>
    </source>
</evidence>
<reference evidence="3 4" key="1">
    <citation type="journal article" date="2017" name="Genome Announc.">
        <title>Genome sequence of the saprophytic ascomycete Epicoccum nigrum ICMP 19927 strain isolated from New Zealand.</title>
        <authorList>
            <person name="Fokin M."/>
            <person name="Fleetwood D."/>
            <person name="Weir B.S."/>
            <person name="Villas-Boas S.G."/>
        </authorList>
    </citation>
    <scope>NUCLEOTIDE SEQUENCE [LARGE SCALE GENOMIC DNA]</scope>
    <source>
        <strain evidence="3 4">ICMP 19927</strain>
    </source>
</reference>
<dbReference type="InParanoid" id="A0A1Y2MDN5"/>